<dbReference type="InterPro" id="IPR001128">
    <property type="entry name" value="Cyt_P450"/>
</dbReference>
<comment type="similarity">
    <text evidence="2 8">Belongs to the cytochrome P450 family.</text>
</comment>
<evidence type="ECO:0000256" key="4">
    <source>
        <dbReference type="ARBA" id="ARBA00022723"/>
    </source>
</evidence>
<comment type="cofactor">
    <cofactor evidence="1">
        <name>heme</name>
        <dbReference type="ChEBI" id="CHEBI:30413"/>
    </cofactor>
</comment>
<protein>
    <submittedName>
        <fullName evidence="9">Cytochrome P450</fullName>
    </submittedName>
</protein>
<reference evidence="9 10" key="1">
    <citation type="submission" date="2024-07" db="EMBL/GenBank/DDBJ databases">
        <title>Section-level genome sequencing and comparative genomics of Aspergillus sections Usti and Cavernicolus.</title>
        <authorList>
            <consortium name="Lawrence Berkeley National Laboratory"/>
            <person name="Nybo J.L."/>
            <person name="Vesth T.C."/>
            <person name="Theobald S."/>
            <person name="Frisvad J.C."/>
            <person name="Larsen T.O."/>
            <person name="Kjaerboelling I."/>
            <person name="Rothschild-Mancinelli K."/>
            <person name="Lyhne E.K."/>
            <person name="Kogle M.E."/>
            <person name="Barry K."/>
            <person name="Clum A."/>
            <person name="Na H."/>
            <person name="Ledsgaard L."/>
            <person name="Lin J."/>
            <person name="Lipzen A."/>
            <person name="Kuo A."/>
            <person name="Riley R."/>
            <person name="Mondo S."/>
            <person name="Labutti K."/>
            <person name="Haridas S."/>
            <person name="Pangalinan J."/>
            <person name="Salamov A.A."/>
            <person name="Simmons B.A."/>
            <person name="Magnuson J.K."/>
            <person name="Chen J."/>
            <person name="Drula E."/>
            <person name="Henrissat B."/>
            <person name="Wiebenga A."/>
            <person name="Lubbers R.J."/>
            <person name="Gomes A.C."/>
            <person name="Makela M.R."/>
            <person name="Stajich J."/>
            <person name="Grigoriev I.V."/>
            <person name="Mortensen U.H."/>
            <person name="De Vries R.P."/>
            <person name="Baker S.E."/>
            <person name="Andersen M.R."/>
        </authorList>
    </citation>
    <scope>NUCLEOTIDE SEQUENCE [LARGE SCALE GENOMIC DNA]</scope>
    <source>
        <strain evidence="9 10">CBS 123904</strain>
    </source>
</reference>
<dbReference type="PRINTS" id="PR00463">
    <property type="entry name" value="EP450I"/>
</dbReference>
<dbReference type="InterPro" id="IPR017972">
    <property type="entry name" value="Cyt_P450_CS"/>
</dbReference>
<dbReference type="Gene3D" id="1.10.630.10">
    <property type="entry name" value="Cytochrome P450"/>
    <property type="match status" value="1"/>
</dbReference>
<evidence type="ECO:0000256" key="7">
    <source>
        <dbReference type="ARBA" id="ARBA00023033"/>
    </source>
</evidence>
<dbReference type="PROSITE" id="PS00086">
    <property type="entry name" value="CYTOCHROME_P450"/>
    <property type="match status" value="1"/>
</dbReference>
<dbReference type="InterPro" id="IPR002401">
    <property type="entry name" value="Cyt_P450_E_grp-I"/>
</dbReference>
<dbReference type="PANTHER" id="PTHR24305">
    <property type="entry name" value="CYTOCHROME P450"/>
    <property type="match status" value="1"/>
</dbReference>
<dbReference type="EMBL" id="JBFXLU010000038">
    <property type="protein sequence ID" value="KAL2850213.1"/>
    <property type="molecule type" value="Genomic_DNA"/>
</dbReference>
<evidence type="ECO:0000313" key="9">
    <source>
        <dbReference type="EMBL" id="KAL2850213.1"/>
    </source>
</evidence>
<evidence type="ECO:0000256" key="2">
    <source>
        <dbReference type="ARBA" id="ARBA00010617"/>
    </source>
</evidence>
<dbReference type="CDD" id="cd11062">
    <property type="entry name" value="CYP58-like"/>
    <property type="match status" value="1"/>
</dbReference>
<evidence type="ECO:0000256" key="1">
    <source>
        <dbReference type="ARBA" id="ARBA00001971"/>
    </source>
</evidence>
<evidence type="ECO:0000313" key="10">
    <source>
        <dbReference type="Proteomes" id="UP001610446"/>
    </source>
</evidence>
<accession>A0ABR4KG70</accession>
<evidence type="ECO:0000256" key="5">
    <source>
        <dbReference type="ARBA" id="ARBA00023002"/>
    </source>
</evidence>
<dbReference type="SUPFAM" id="SSF48264">
    <property type="entry name" value="Cytochrome P450"/>
    <property type="match status" value="1"/>
</dbReference>
<keyword evidence="4 8" id="KW-0479">Metal-binding</keyword>
<organism evidence="9 10">
    <name type="scientific">Aspergillus pseudoustus</name>
    <dbReference type="NCBI Taxonomy" id="1810923"/>
    <lineage>
        <taxon>Eukaryota</taxon>
        <taxon>Fungi</taxon>
        <taxon>Dikarya</taxon>
        <taxon>Ascomycota</taxon>
        <taxon>Pezizomycotina</taxon>
        <taxon>Eurotiomycetes</taxon>
        <taxon>Eurotiomycetidae</taxon>
        <taxon>Eurotiales</taxon>
        <taxon>Aspergillaceae</taxon>
        <taxon>Aspergillus</taxon>
        <taxon>Aspergillus subgen. Nidulantes</taxon>
    </lineage>
</organism>
<dbReference type="PANTHER" id="PTHR24305:SF157">
    <property type="entry name" value="N-ACETYLTRYPTOPHAN 6-HYDROXYLASE IVOC-RELATED"/>
    <property type="match status" value="1"/>
</dbReference>
<comment type="caution">
    <text evidence="9">The sequence shown here is derived from an EMBL/GenBank/DDBJ whole genome shotgun (WGS) entry which is preliminary data.</text>
</comment>
<keyword evidence="6 8" id="KW-0408">Iron</keyword>
<dbReference type="InterPro" id="IPR036396">
    <property type="entry name" value="Cyt_P450_sf"/>
</dbReference>
<sequence length="548" mass="60493">MPSLALLAVGASILYTLLLAIHRLYLSPISHIPGPKLAALTWWYQFYYDVIEQGTYMLKMQDLHAHYGPVIRINPDEVHVADPAFMDTLYPGHGRTKKRNKWTFYTGVLGTPGASMNTNEHDLHRVRRAALNPFFAKGAIRKLQPLIDAKVDLLLERLEGVRKERVGGGVVNVNHAMSAFTNDVVTEFCFGKCHDRLRHPTFDPSFHDKAKAGLCVVPLLASFPWVVRALEALPPALGSLLSADYAEYVKEKNEILTEAKKAMESRESTTTSPLAHRTIFHEILDSKLPPEEKTLPRLADEAAVTLAAGTLTTAWDLTVAMYHIVADPSIARKLRAELVDAIPDPAVHTPLPVLENLPYLRGCVQEAIRLGKGVPGRINQIATEETMAVPVPSLTDGNTPERKQQQTQITIPPGTPTSMTVYIVHHNETLFPDSHSFRPERWLQGDARIEKYLFGFGKGTRGCAGINLAYAEMTIALARVFRVYGTELGGEVLIGEGEGEGEESCRRGVLELYQTTDTEVECVGAMVLPRVASGLRGVKMRVRDGLVG</sequence>
<dbReference type="Pfam" id="PF00067">
    <property type="entry name" value="p450"/>
    <property type="match status" value="1"/>
</dbReference>
<keyword evidence="5 8" id="KW-0560">Oxidoreductase</keyword>
<dbReference type="InterPro" id="IPR050121">
    <property type="entry name" value="Cytochrome_P450_monoxygenase"/>
</dbReference>
<keyword evidence="7 8" id="KW-0503">Monooxygenase</keyword>
<keyword evidence="3 8" id="KW-0349">Heme</keyword>
<evidence type="ECO:0000256" key="3">
    <source>
        <dbReference type="ARBA" id="ARBA00022617"/>
    </source>
</evidence>
<proteinExistence type="inferred from homology"/>
<gene>
    <name evidence="9" type="ORF">BJY01DRAFT_245522</name>
</gene>
<name>A0ABR4KG70_9EURO</name>
<keyword evidence="10" id="KW-1185">Reference proteome</keyword>
<evidence type="ECO:0000256" key="8">
    <source>
        <dbReference type="RuleBase" id="RU000461"/>
    </source>
</evidence>
<evidence type="ECO:0000256" key="6">
    <source>
        <dbReference type="ARBA" id="ARBA00023004"/>
    </source>
</evidence>
<dbReference type="Proteomes" id="UP001610446">
    <property type="component" value="Unassembled WGS sequence"/>
</dbReference>